<evidence type="ECO:0000313" key="1">
    <source>
        <dbReference type="EMBL" id="EFA84256.1"/>
    </source>
</evidence>
<name>D3B4K8_HETP5</name>
<dbReference type="InParanoid" id="D3B4K8"/>
<gene>
    <name evidence="1" type="ORF">PPL_03333</name>
</gene>
<protein>
    <submittedName>
        <fullName evidence="1">Uncharacterized protein</fullName>
    </submittedName>
</protein>
<organism evidence="1 2">
    <name type="scientific">Heterostelium pallidum (strain ATCC 26659 / Pp 5 / PN500)</name>
    <name type="common">Cellular slime mold</name>
    <name type="synonym">Polysphondylium pallidum</name>
    <dbReference type="NCBI Taxonomy" id="670386"/>
    <lineage>
        <taxon>Eukaryota</taxon>
        <taxon>Amoebozoa</taxon>
        <taxon>Evosea</taxon>
        <taxon>Eumycetozoa</taxon>
        <taxon>Dictyostelia</taxon>
        <taxon>Acytosteliales</taxon>
        <taxon>Acytosteliaceae</taxon>
        <taxon>Heterostelium</taxon>
    </lineage>
</organism>
<sequence>MGQSASVSRAVSDNSRAAAEAINKLREAVDKQEGSMKARFEQEILDSMNKSGIRDQLLLTENKEVQTEYASEFHMDNIKNIVTLALKAAATTAKASGGNILLADDVISSYVDLVGAVCDSAKTSSSSTTSYSFLMNRLVPGLFVFISNSSVSLKDEQFFGNETAITTAYYYKTMLSIDDIKRMDKFNTAIIKSKTLNILKSTQVQNAQKLADGKIEFEEWEKNEDRSAKAIERIQKELDEIGFVTNRSLLYRPPQPFPHADEATHQPDNSLEIKARQVASHIKNEKVAQLFKSRTETGYYNLH</sequence>
<dbReference type="GeneID" id="31358855"/>
<evidence type="ECO:0000313" key="2">
    <source>
        <dbReference type="Proteomes" id="UP000001396"/>
    </source>
</evidence>
<dbReference type="RefSeq" id="XP_020436372.1">
    <property type="nucleotide sequence ID" value="XM_020574300.1"/>
</dbReference>
<dbReference type="AlphaFoldDB" id="D3B4K8"/>
<proteinExistence type="predicted"/>
<dbReference type="Proteomes" id="UP000001396">
    <property type="component" value="Unassembled WGS sequence"/>
</dbReference>
<accession>D3B4K8</accession>
<keyword evidence="2" id="KW-1185">Reference proteome</keyword>
<reference evidence="1 2" key="1">
    <citation type="journal article" date="2011" name="Genome Res.">
        <title>Phylogeny-wide analysis of social amoeba genomes highlights ancient origins for complex intercellular communication.</title>
        <authorList>
            <person name="Heidel A.J."/>
            <person name="Lawal H.M."/>
            <person name="Felder M."/>
            <person name="Schilde C."/>
            <person name="Helps N.R."/>
            <person name="Tunggal B."/>
            <person name="Rivero F."/>
            <person name="John U."/>
            <person name="Schleicher M."/>
            <person name="Eichinger L."/>
            <person name="Platzer M."/>
            <person name="Noegel A.A."/>
            <person name="Schaap P."/>
            <person name="Gloeckner G."/>
        </authorList>
    </citation>
    <scope>NUCLEOTIDE SEQUENCE [LARGE SCALE GENOMIC DNA]</scope>
    <source>
        <strain evidence="2">ATCC 26659 / Pp 5 / PN500</strain>
    </source>
</reference>
<comment type="caution">
    <text evidence="1">The sequence shown here is derived from an EMBL/GenBank/DDBJ whole genome shotgun (WGS) entry which is preliminary data.</text>
</comment>
<dbReference type="EMBL" id="ADBJ01000010">
    <property type="protein sequence ID" value="EFA84256.1"/>
    <property type="molecule type" value="Genomic_DNA"/>
</dbReference>